<dbReference type="EC" id="1.8.7.2" evidence="4"/>
<dbReference type="InterPro" id="IPR004209">
    <property type="entry name" value="FTR_bsu"/>
</dbReference>
<reference evidence="15 16" key="1">
    <citation type="submission" date="2016-04" db="EMBL/GenBank/DDBJ databases">
        <title>Genome sequence of Methanobrevibacter curvatus DSM 11111.</title>
        <authorList>
            <person name="Poehlein A."/>
            <person name="Seedorf H."/>
            <person name="Daniel R."/>
        </authorList>
    </citation>
    <scope>NUCLEOTIDE SEQUENCE [LARGE SCALE GENOMIC DNA]</scope>
    <source>
        <strain evidence="15 16">DSM 11111</strain>
    </source>
</reference>
<dbReference type="RefSeq" id="WP_067089516.1">
    <property type="nucleotide sequence ID" value="NZ_LWMV01000072.1"/>
</dbReference>
<evidence type="ECO:0000259" key="14">
    <source>
        <dbReference type="PROSITE" id="PS50903"/>
    </source>
</evidence>
<evidence type="ECO:0000256" key="5">
    <source>
        <dbReference type="ARBA" id="ARBA00022485"/>
    </source>
</evidence>
<evidence type="ECO:0000256" key="11">
    <source>
        <dbReference type="ARBA" id="ARBA00026011"/>
    </source>
</evidence>
<protein>
    <recommendedName>
        <fullName evidence="4">ferredoxin:thioredoxin reductase</fullName>
        <ecNumber evidence="4">1.8.7.2</ecNumber>
    </recommendedName>
    <alternativeName>
        <fullName evidence="12">Ferredoxin-thioredoxin reductase subunit B</fullName>
    </alternativeName>
</protein>
<dbReference type="SUPFAM" id="SSF57662">
    <property type="entry name" value="Ferredoxin thioredoxin reductase (FTR), catalytic beta chain"/>
    <property type="match status" value="1"/>
</dbReference>
<evidence type="ECO:0000256" key="7">
    <source>
        <dbReference type="ARBA" id="ARBA00023002"/>
    </source>
</evidence>
<accession>A0A166CMY0</accession>
<keyword evidence="9" id="KW-0411">Iron-sulfur</keyword>
<evidence type="ECO:0000256" key="8">
    <source>
        <dbReference type="ARBA" id="ARBA00023004"/>
    </source>
</evidence>
<dbReference type="GO" id="GO:0005506">
    <property type="term" value="F:iron ion binding"/>
    <property type="evidence" value="ECO:0007669"/>
    <property type="project" value="InterPro"/>
</dbReference>
<dbReference type="Pfam" id="PF02943">
    <property type="entry name" value="FeThRed_B"/>
    <property type="match status" value="1"/>
</dbReference>
<evidence type="ECO:0000256" key="3">
    <source>
        <dbReference type="ARBA" id="ARBA00007941"/>
    </source>
</evidence>
<dbReference type="Gene3D" id="3.90.460.10">
    <property type="entry name" value="Ferredoxin thioredoxin reductase catalytic beta subunit"/>
    <property type="match status" value="1"/>
</dbReference>
<dbReference type="OrthoDB" id="45654at2157"/>
<organism evidence="15 16">
    <name type="scientific">Methanobrevibacter curvatus</name>
    <dbReference type="NCBI Taxonomy" id="49547"/>
    <lineage>
        <taxon>Archaea</taxon>
        <taxon>Methanobacteriati</taxon>
        <taxon>Methanobacteriota</taxon>
        <taxon>Methanomada group</taxon>
        <taxon>Methanobacteria</taxon>
        <taxon>Methanobacteriales</taxon>
        <taxon>Methanobacteriaceae</taxon>
        <taxon>Methanobrevibacter</taxon>
    </lineage>
</organism>
<evidence type="ECO:0000256" key="9">
    <source>
        <dbReference type="ARBA" id="ARBA00023014"/>
    </source>
</evidence>
<evidence type="ECO:0000256" key="10">
    <source>
        <dbReference type="ARBA" id="ARBA00023157"/>
    </source>
</evidence>
<keyword evidence="10" id="KW-1015">Disulfide bond</keyword>
<dbReference type="Pfam" id="PF21349">
    <property type="entry name" value="RUBY_RBDX"/>
    <property type="match status" value="1"/>
</dbReference>
<dbReference type="PANTHER" id="PTHR35113">
    <property type="entry name" value="FERREDOXIN-THIOREDOXIN REDUCTASE CATALYTIC CHAIN, CHLOROPLASTIC"/>
    <property type="match status" value="1"/>
</dbReference>
<keyword evidence="8" id="KW-0408">Iron</keyword>
<feature type="domain" description="Rubredoxin-like" evidence="14">
    <location>
        <begin position="126"/>
        <end position="160"/>
    </location>
</feature>
<keyword evidence="7" id="KW-0560">Oxidoreductase</keyword>
<evidence type="ECO:0000313" key="16">
    <source>
        <dbReference type="Proteomes" id="UP000077245"/>
    </source>
</evidence>
<dbReference type="PATRIC" id="fig|49547.3.peg.404"/>
<evidence type="ECO:0000256" key="2">
    <source>
        <dbReference type="ARBA" id="ARBA00003945"/>
    </source>
</evidence>
<comment type="catalytic activity">
    <reaction evidence="13">
        <text>[thioredoxin]-disulfide + 2 reduced [2Fe-2S]-[ferredoxin] + 2 H(+) = [thioredoxin]-dithiol + 2 oxidized [2Fe-2S]-[ferredoxin]</text>
        <dbReference type="Rhea" id="RHEA:42336"/>
        <dbReference type="Rhea" id="RHEA-COMP:10000"/>
        <dbReference type="Rhea" id="RHEA-COMP:10001"/>
        <dbReference type="Rhea" id="RHEA-COMP:10698"/>
        <dbReference type="Rhea" id="RHEA-COMP:10700"/>
        <dbReference type="ChEBI" id="CHEBI:15378"/>
        <dbReference type="ChEBI" id="CHEBI:29950"/>
        <dbReference type="ChEBI" id="CHEBI:33737"/>
        <dbReference type="ChEBI" id="CHEBI:33738"/>
        <dbReference type="ChEBI" id="CHEBI:50058"/>
        <dbReference type="EC" id="1.8.7.2"/>
    </reaction>
</comment>
<dbReference type="InterPro" id="IPR024934">
    <property type="entry name" value="Rubredoxin-like_dom"/>
</dbReference>
<proteinExistence type="inferred from homology"/>
<dbReference type="EMBL" id="LWMV01000072">
    <property type="protein sequence ID" value="KZX14678.1"/>
    <property type="molecule type" value="Genomic_DNA"/>
</dbReference>
<dbReference type="InterPro" id="IPR036644">
    <property type="entry name" value="FTR_bsu_sf"/>
</dbReference>
<dbReference type="AlphaFoldDB" id="A0A166CMY0"/>
<comment type="cofactor">
    <cofactor evidence="1">
        <name>[4Fe-4S] cluster</name>
        <dbReference type="ChEBI" id="CHEBI:49883"/>
    </cofactor>
</comment>
<dbReference type="InterPro" id="IPR048574">
    <property type="entry name" value="RUBY_RBDX"/>
</dbReference>
<dbReference type="GO" id="GO:0051539">
    <property type="term" value="F:4 iron, 4 sulfur cluster binding"/>
    <property type="evidence" value="ECO:0007669"/>
    <property type="project" value="UniProtKB-KW"/>
</dbReference>
<evidence type="ECO:0000256" key="12">
    <source>
        <dbReference type="ARBA" id="ARBA00030295"/>
    </source>
</evidence>
<comment type="function">
    <text evidence="2">Catalytic subunit of the ferredoxin-thioredoxin reductase (FTR), which catalyzes the two-electron reduction of thioredoxins by the electrons provided by reduced ferredoxin.</text>
</comment>
<evidence type="ECO:0000256" key="1">
    <source>
        <dbReference type="ARBA" id="ARBA00001966"/>
    </source>
</evidence>
<comment type="subunit">
    <text evidence="11">Heterodimer of subunit A (variable subunit) and subunit B (catalytic subunit). Heterodimeric FTR forms a complex with ferredoxin and thioredoxin.</text>
</comment>
<dbReference type="GO" id="GO:0016730">
    <property type="term" value="F:oxidoreductase activity, acting on iron-sulfur proteins as donors"/>
    <property type="evidence" value="ECO:0007669"/>
    <property type="project" value="InterPro"/>
</dbReference>
<comment type="caution">
    <text evidence="15">The sequence shown here is derived from an EMBL/GenBank/DDBJ whole genome shotgun (WGS) entry which is preliminary data.</text>
</comment>
<keyword evidence="5" id="KW-0004">4Fe-4S</keyword>
<dbReference type="Proteomes" id="UP000077245">
    <property type="component" value="Unassembled WGS sequence"/>
</dbReference>
<gene>
    <name evidence="15" type="ORF">MBCUR_03890</name>
</gene>
<comment type="similarity">
    <text evidence="3">Belongs to the ferredoxin thioredoxin reductase beta subunit family.</text>
</comment>
<evidence type="ECO:0000256" key="13">
    <source>
        <dbReference type="ARBA" id="ARBA00048150"/>
    </source>
</evidence>
<dbReference type="STRING" id="49547.MBCUR_03890"/>
<dbReference type="SUPFAM" id="SSF57802">
    <property type="entry name" value="Rubredoxin-like"/>
    <property type="match status" value="1"/>
</dbReference>
<evidence type="ECO:0000256" key="4">
    <source>
        <dbReference type="ARBA" id="ARBA00012358"/>
    </source>
</evidence>
<dbReference type="PROSITE" id="PS50903">
    <property type="entry name" value="RUBREDOXIN_LIKE"/>
    <property type="match status" value="1"/>
</dbReference>
<dbReference type="PANTHER" id="PTHR35113:SF1">
    <property type="entry name" value="FERREDOXIN-THIOREDOXIN REDUCTASE CATALYTIC CHAIN, CHLOROPLASTIC"/>
    <property type="match status" value="1"/>
</dbReference>
<keyword evidence="16" id="KW-1185">Reference proteome</keyword>
<name>A0A166CMY0_9EURY</name>
<evidence type="ECO:0000313" key="15">
    <source>
        <dbReference type="EMBL" id="KZX14678.1"/>
    </source>
</evidence>
<sequence>MGNFDFYEDFKKDAEKNGYFLNEDIEFVKALLESIKVNIDRYGYANCPCRLASGDKKKDLDMICPCNYRDMDLSDYGACFCALYVSEDVLNGKIKLNSIPDRRMEELAKNKKEVPINSNELGKLKVPIWNCKVCGYLCGKEKPPLKCPICKADSDRFEQIL</sequence>
<dbReference type="Gene3D" id="2.20.28.10">
    <property type="match status" value="1"/>
</dbReference>
<evidence type="ECO:0000256" key="6">
    <source>
        <dbReference type="ARBA" id="ARBA00022723"/>
    </source>
</evidence>
<keyword evidence="6" id="KW-0479">Metal-binding</keyword>